<evidence type="ECO:0000256" key="9">
    <source>
        <dbReference type="RuleBase" id="RU362007"/>
    </source>
</evidence>
<dbReference type="InterPro" id="IPR022672">
    <property type="entry name" value="Hexokinase_N"/>
</dbReference>
<evidence type="ECO:0000256" key="6">
    <source>
        <dbReference type="ARBA" id="ARBA00022777"/>
    </source>
</evidence>
<keyword evidence="5 9" id="KW-0547">Nucleotide-binding</keyword>
<evidence type="ECO:0000259" key="10">
    <source>
        <dbReference type="Pfam" id="PF00349"/>
    </source>
</evidence>
<evidence type="ECO:0000256" key="4">
    <source>
        <dbReference type="ARBA" id="ARBA00022679"/>
    </source>
</evidence>
<reference evidence="12 13" key="1">
    <citation type="submission" date="2021-02" db="EMBL/GenBank/DDBJ databases">
        <title>Plant Genome Project.</title>
        <authorList>
            <person name="Zhang R.-G."/>
        </authorList>
    </citation>
    <scope>NUCLEOTIDE SEQUENCE [LARGE SCALE GENOMIC DNA]</scope>
    <source>
        <tissue evidence="12">Leaves</tissue>
    </source>
</reference>
<evidence type="ECO:0000259" key="11">
    <source>
        <dbReference type="Pfam" id="PF03727"/>
    </source>
</evidence>
<evidence type="ECO:0000256" key="5">
    <source>
        <dbReference type="ARBA" id="ARBA00022741"/>
    </source>
</evidence>
<accession>A0ABQ8HR42</accession>
<feature type="domain" description="Hexokinase N-terminal" evidence="10">
    <location>
        <begin position="41"/>
        <end position="245"/>
    </location>
</feature>
<dbReference type="Pfam" id="PF03727">
    <property type="entry name" value="Hexokinase_2"/>
    <property type="match status" value="1"/>
</dbReference>
<sequence>MRKQVVVVLLSTAATVLVVAAVWRQWKQRRERQRKKTQRIVRKLARECGTPVPKLWQVANALVSEMEASLSLPSNDITTTTLNLLVSYVASLPNGDEKGLYYGVNLRGTDFLVLCALFEGKNEPISDLYREEISIPSNVMHGTSQELCDFIAVGVAKFVLEHPENDSDTPPKQKKLGFTLSCSVDQATSASTSASKWKSFVTATNDAVGKAFILDINQALETHGVNMHVYALVDDSIGNLAGGRYYNKGTVAAVTLGMGTNAAYIESPQSVPKWQGPSPKSGEMVISMEWGNFSSSHLPVTEFDASIDAESSNPGSRIFEKMVSGMYLGEIVRRVLLKLAQDTALFGDVPPKLMVPYLLRSPDMAAMHQDPSEDHEVVSEKLNEIFGITNSTPMVREVVAEVCDIVAERGARLVGAGIVGIIKKLGRIENRKSVVTVEGGLYEHYRVFRNYLNSSVWEMLGNELSDNVIVEHSHGSSGAGALFLAASQTQNP</sequence>
<evidence type="ECO:0000256" key="3">
    <source>
        <dbReference type="ARBA" id="ARBA00009225"/>
    </source>
</evidence>
<protein>
    <recommendedName>
        <fullName evidence="9">Phosphotransferase</fullName>
        <ecNumber evidence="9">2.7.1.-</ecNumber>
    </recommendedName>
</protein>
<evidence type="ECO:0000256" key="1">
    <source>
        <dbReference type="ARBA" id="ARBA00004921"/>
    </source>
</evidence>
<feature type="domain" description="Hexokinase C-terminal" evidence="11">
    <location>
        <begin position="252"/>
        <end position="486"/>
    </location>
</feature>
<evidence type="ECO:0000256" key="8">
    <source>
        <dbReference type="ARBA" id="ARBA00023152"/>
    </source>
</evidence>
<gene>
    <name evidence="12" type="ORF">JRO89_XS08G0230500</name>
</gene>
<comment type="similarity">
    <text evidence="3 9">Belongs to the hexokinase family.</text>
</comment>
<keyword evidence="7 9" id="KW-0067">ATP-binding</keyword>
<evidence type="ECO:0000313" key="12">
    <source>
        <dbReference type="EMBL" id="KAH7566759.1"/>
    </source>
</evidence>
<comment type="pathway">
    <text evidence="1">Carbohydrate degradation.</text>
</comment>
<organism evidence="12 13">
    <name type="scientific">Xanthoceras sorbifolium</name>
    <dbReference type="NCBI Taxonomy" id="99658"/>
    <lineage>
        <taxon>Eukaryota</taxon>
        <taxon>Viridiplantae</taxon>
        <taxon>Streptophyta</taxon>
        <taxon>Embryophyta</taxon>
        <taxon>Tracheophyta</taxon>
        <taxon>Spermatophyta</taxon>
        <taxon>Magnoliopsida</taxon>
        <taxon>eudicotyledons</taxon>
        <taxon>Gunneridae</taxon>
        <taxon>Pentapetalae</taxon>
        <taxon>rosids</taxon>
        <taxon>malvids</taxon>
        <taxon>Sapindales</taxon>
        <taxon>Sapindaceae</taxon>
        <taxon>Xanthoceroideae</taxon>
        <taxon>Xanthoceras</taxon>
    </lineage>
</organism>
<keyword evidence="13" id="KW-1185">Reference proteome</keyword>
<evidence type="ECO:0000313" key="13">
    <source>
        <dbReference type="Proteomes" id="UP000827721"/>
    </source>
</evidence>
<comment type="caution">
    <text evidence="12">The sequence shown here is derived from an EMBL/GenBank/DDBJ whole genome shotgun (WGS) entry which is preliminary data.</text>
</comment>
<proteinExistence type="inferred from homology"/>
<dbReference type="Pfam" id="PF00349">
    <property type="entry name" value="Hexokinase_1"/>
    <property type="match status" value="1"/>
</dbReference>
<evidence type="ECO:0000256" key="7">
    <source>
        <dbReference type="ARBA" id="ARBA00022840"/>
    </source>
</evidence>
<dbReference type="Gene3D" id="3.30.420.40">
    <property type="match status" value="1"/>
</dbReference>
<dbReference type="PROSITE" id="PS51748">
    <property type="entry name" value="HEXOKINASE_2"/>
    <property type="match status" value="1"/>
</dbReference>
<comment type="pathway">
    <text evidence="2">Carbohydrate metabolism; hexose metabolism.</text>
</comment>
<name>A0ABQ8HR42_9ROSI</name>
<dbReference type="InterPro" id="IPR022673">
    <property type="entry name" value="Hexokinase_C"/>
</dbReference>
<dbReference type="SUPFAM" id="SSF53067">
    <property type="entry name" value="Actin-like ATPase domain"/>
    <property type="match status" value="2"/>
</dbReference>
<keyword evidence="6 9" id="KW-0418">Kinase</keyword>
<dbReference type="EC" id="2.7.1.-" evidence="9"/>
<dbReference type="PANTHER" id="PTHR19443:SF18">
    <property type="entry name" value="HEXOKINASE-LIKE 2 PROTEIN-RELATED"/>
    <property type="match status" value="1"/>
</dbReference>
<dbReference type="PRINTS" id="PR00475">
    <property type="entry name" value="HEXOKINASE"/>
</dbReference>
<dbReference type="Gene3D" id="3.40.367.20">
    <property type="match status" value="1"/>
</dbReference>
<dbReference type="InterPro" id="IPR001312">
    <property type="entry name" value="Hexokinase"/>
</dbReference>
<keyword evidence="4 9" id="KW-0808">Transferase</keyword>
<keyword evidence="8 9" id="KW-0324">Glycolysis</keyword>
<dbReference type="Proteomes" id="UP000827721">
    <property type="component" value="Unassembled WGS sequence"/>
</dbReference>
<dbReference type="InterPro" id="IPR043129">
    <property type="entry name" value="ATPase_NBD"/>
</dbReference>
<dbReference type="PANTHER" id="PTHR19443">
    <property type="entry name" value="HEXOKINASE"/>
    <property type="match status" value="1"/>
</dbReference>
<evidence type="ECO:0000256" key="2">
    <source>
        <dbReference type="ARBA" id="ARBA00005028"/>
    </source>
</evidence>
<dbReference type="EMBL" id="JAFEMO010000008">
    <property type="protein sequence ID" value="KAH7566759.1"/>
    <property type="molecule type" value="Genomic_DNA"/>
</dbReference>